<feature type="compositionally biased region" description="Low complexity" evidence="1">
    <location>
        <begin position="20"/>
        <end position="40"/>
    </location>
</feature>
<dbReference type="Proteomes" id="UP001454036">
    <property type="component" value="Unassembled WGS sequence"/>
</dbReference>
<dbReference type="AlphaFoldDB" id="A0AAV3S209"/>
<comment type="caution">
    <text evidence="2">The sequence shown here is derived from an EMBL/GenBank/DDBJ whole genome shotgun (WGS) entry which is preliminary data.</text>
</comment>
<feature type="region of interest" description="Disordered" evidence="1">
    <location>
        <begin position="1"/>
        <end position="47"/>
    </location>
</feature>
<feature type="region of interest" description="Disordered" evidence="1">
    <location>
        <begin position="78"/>
        <end position="155"/>
    </location>
</feature>
<reference evidence="2 3" key="1">
    <citation type="submission" date="2024-01" db="EMBL/GenBank/DDBJ databases">
        <title>The complete chloroplast genome sequence of Lithospermum erythrorhizon: insights into the phylogenetic relationship among Boraginaceae species and the maternal lineages of purple gromwells.</title>
        <authorList>
            <person name="Okada T."/>
            <person name="Watanabe K."/>
        </authorList>
    </citation>
    <scope>NUCLEOTIDE SEQUENCE [LARGE SCALE GENOMIC DNA]</scope>
</reference>
<protein>
    <submittedName>
        <fullName evidence="2">Uncharacterized protein</fullName>
    </submittedName>
</protein>
<organism evidence="2 3">
    <name type="scientific">Lithospermum erythrorhizon</name>
    <name type="common">Purple gromwell</name>
    <name type="synonym">Lithospermum officinale var. erythrorhizon</name>
    <dbReference type="NCBI Taxonomy" id="34254"/>
    <lineage>
        <taxon>Eukaryota</taxon>
        <taxon>Viridiplantae</taxon>
        <taxon>Streptophyta</taxon>
        <taxon>Embryophyta</taxon>
        <taxon>Tracheophyta</taxon>
        <taxon>Spermatophyta</taxon>
        <taxon>Magnoliopsida</taxon>
        <taxon>eudicotyledons</taxon>
        <taxon>Gunneridae</taxon>
        <taxon>Pentapetalae</taxon>
        <taxon>asterids</taxon>
        <taxon>lamiids</taxon>
        <taxon>Boraginales</taxon>
        <taxon>Boraginaceae</taxon>
        <taxon>Boraginoideae</taxon>
        <taxon>Lithospermeae</taxon>
        <taxon>Lithospermum</taxon>
    </lineage>
</organism>
<feature type="compositionally biased region" description="Basic and acidic residues" evidence="1">
    <location>
        <begin position="117"/>
        <end position="128"/>
    </location>
</feature>
<feature type="compositionally biased region" description="Low complexity" evidence="1">
    <location>
        <begin position="130"/>
        <end position="140"/>
    </location>
</feature>
<sequence length="286" mass="30161">MSDNSSSCPEGRGYNSHAGLAPSSQTPSLAASSSRRPPQSKVANTCPMPIHFYSDTRVLKAAGLTPGSDADLGALEALRGTYNGSDHVPPPHPAVPDTSSIQQPLSPKFRQTAGGEKLVRGRQGDRSSSRRPSPSASRPPMMGPSDAILGPQVSAATPTLAGKHSITVVLELEDHGEVGSMASQAITPSRLLVLSPVPPAGGSSVSKRSPADPSHEELISSFSTLGDKKRYTASIRRIEAVRAELGSMQAERDSAPLERDSLKKERESLCAIRDEELQSNDHLLCS</sequence>
<dbReference type="EMBL" id="BAABME010013433">
    <property type="protein sequence ID" value="GAA0186166.1"/>
    <property type="molecule type" value="Genomic_DNA"/>
</dbReference>
<evidence type="ECO:0000313" key="3">
    <source>
        <dbReference type="Proteomes" id="UP001454036"/>
    </source>
</evidence>
<proteinExistence type="predicted"/>
<keyword evidence="3" id="KW-1185">Reference proteome</keyword>
<name>A0AAV3S209_LITER</name>
<gene>
    <name evidence="2" type="ORF">LIER_33454</name>
</gene>
<evidence type="ECO:0000313" key="2">
    <source>
        <dbReference type="EMBL" id="GAA0186166.1"/>
    </source>
</evidence>
<evidence type="ECO:0000256" key="1">
    <source>
        <dbReference type="SAM" id="MobiDB-lite"/>
    </source>
</evidence>
<accession>A0AAV3S209</accession>